<keyword evidence="4" id="KW-0488">Methylation</keyword>
<evidence type="ECO:0000256" key="10">
    <source>
        <dbReference type="ARBA" id="ARBA00030775"/>
    </source>
</evidence>
<keyword evidence="5" id="KW-0997">Cell inner membrane</keyword>
<evidence type="ECO:0000256" key="7">
    <source>
        <dbReference type="ARBA" id="ARBA00022989"/>
    </source>
</evidence>
<sequence length="155" mass="16337">MTAIAVMAILAAIAVPSFNTFINDSRLASQANELIGTLQYARSEAIRRNRKVTVCPSSNGSSCLTGTTWTRWIARIDNSGEVLRDFSGKAGITATGNVSAIVYGSDGLAKASTGMLATAQIVVCMNTTRPAQNRRLVQLAGGSRLEVKREAGSCP</sequence>
<evidence type="ECO:0000256" key="4">
    <source>
        <dbReference type="ARBA" id="ARBA00022481"/>
    </source>
</evidence>
<dbReference type="GO" id="GO:0005886">
    <property type="term" value="C:plasma membrane"/>
    <property type="evidence" value="ECO:0007669"/>
    <property type="project" value="UniProtKB-SubCell"/>
</dbReference>
<evidence type="ECO:0000313" key="12">
    <source>
        <dbReference type="EMBL" id="XBS40097.1"/>
    </source>
</evidence>
<evidence type="ECO:0000259" key="11">
    <source>
        <dbReference type="Pfam" id="PF12019"/>
    </source>
</evidence>
<dbReference type="InterPro" id="IPR022346">
    <property type="entry name" value="T2SS_GspH"/>
</dbReference>
<evidence type="ECO:0000256" key="3">
    <source>
        <dbReference type="ARBA" id="ARBA00022475"/>
    </source>
</evidence>
<accession>A0AAU7PEP4</accession>
<dbReference type="Pfam" id="PF12019">
    <property type="entry name" value="GspH"/>
    <property type="match status" value="1"/>
</dbReference>
<evidence type="ECO:0000256" key="2">
    <source>
        <dbReference type="ARBA" id="ARBA00021549"/>
    </source>
</evidence>
<evidence type="ECO:0000256" key="6">
    <source>
        <dbReference type="ARBA" id="ARBA00022692"/>
    </source>
</evidence>
<protein>
    <recommendedName>
        <fullName evidence="2">Type II secretion system protein H</fullName>
    </recommendedName>
    <alternativeName>
        <fullName evidence="10">General secretion pathway protein H</fullName>
    </alternativeName>
</protein>
<dbReference type="GO" id="GO:0015628">
    <property type="term" value="P:protein secretion by the type II secretion system"/>
    <property type="evidence" value="ECO:0007669"/>
    <property type="project" value="InterPro"/>
</dbReference>
<dbReference type="EMBL" id="CP144460">
    <property type="protein sequence ID" value="XBS40097.1"/>
    <property type="molecule type" value="Genomic_DNA"/>
</dbReference>
<keyword evidence="7" id="KW-1133">Transmembrane helix</keyword>
<dbReference type="SUPFAM" id="SSF54523">
    <property type="entry name" value="Pili subunits"/>
    <property type="match status" value="1"/>
</dbReference>
<dbReference type="RefSeq" id="WP_326521113.1">
    <property type="nucleotide sequence ID" value="NZ_CP144460.1"/>
</dbReference>
<evidence type="ECO:0000256" key="8">
    <source>
        <dbReference type="ARBA" id="ARBA00023136"/>
    </source>
</evidence>
<comment type="similarity">
    <text evidence="9">Belongs to the GSP H family.</text>
</comment>
<reference evidence="12" key="1">
    <citation type="submission" date="2024-02" db="EMBL/GenBank/DDBJ databases">
        <title>Complete genome sequence of Xanthomonas sp. 10-10.</title>
        <authorList>
            <person name="Biessy A."/>
            <person name="Ciotola M."/>
            <person name="Cadieux M."/>
            <person name="Soufiane B."/>
            <person name="Laforest M."/>
            <person name="Filion M."/>
        </authorList>
    </citation>
    <scope>NUCLEOTIDE SEQUENCE</scope>
    <source>
        <strain evidence="12">10-10</strain>
    </source>
</reference>
<feature type="domain" description="General secretion pathway GspH" evidence="11">
    <location>
        <begin position="30"/>
        <end position="136"/>
    </location>
</feature>
<comment type="subcellular location">
    <subcellularLocation>
        <location evidence="1">Cell inner membrane</location>
        <topology evidence="1">Single-pass membrane protein</topology>
    </subcellularLocation>
</comment>
<evidence type="ECO:0000256" key="5">
    <source>
        <dbReference type="ARBA" id="ARBA00022519"/>
    </source>
</evidence>
<keyword evidence="8" id="KW-0472">Membrane</keyword>
<dbReference type="Gene3D" id="3.55.40.10">
    <property type="entry name" value="minor pseudopilin epsh domain"/>
    <property type="match status" value="1"/>
</dbReference>
<proteinExistence type="inferred from homology"/>
<evidence type="ECO:0000256" key="1">
    <source>
        <dbReference type="ARBA" id="ARBA00004377"/>
    </source>
</evidence>
<keyword evidence="3" id="KW-1003">Cell membrane</keyword>
<keyword evidence="6" id="KW-0812">Transmembrane</keyword>
<dbReference type="AlphaFoldDB" id="A0AAU7PEP4"/>
<gene>
    <name evidence="12" type="ORF">VZ068_13190</name>
</gene>
<dbReference type="InterPro" id="IPR045584">
    <property type="entry name" value="Pilin-like"/>
</dbReference>
<evidence type="ECO:0000256" key="9">
    <source>
        <dbReference type="ARBA" id="ARBA00025772"/>
    </source>
</evidence>
<organism evidence="12">
    <name type="scientific">Xanthomonas sp. 10-10</name>
    <dbReference type="NCBI Taxonomy" id="3115848"/>
    <lineage>
        <taxon>Bacteria</taxon>
        <taxon>Pseudomonadati</taxon>
        <taxon>Pseudomonadota</taxon>
        <taxon>Gammaproteobacteria</taxon>
        <taxon>Lysobacterales</taxon>
        <taxon>Lysobacteraceae</taxon>
        <taxon>Xanthomonas</taxon>
    </lineage>
</organism>
<name>A0AAU7PEP4_9XANT</name>
<dbReference type="GO" id="GO:0015627">
    <property type="term" value="C:type II protein secretion system complex"/>
    <property type="evidence" value="ECO:0007669"/>
    <property type="project" value="InterPro"/>
</dbReference>